<dbReference type="GO" id="GO:0016787">
    <property type="term" value="F:hydrolase activity"/>
    <property type="evidence" value="ECO:0007669"/>
    <property type="project" value="UniProtKB-KW"/>
</dbReference>
<keyword evidence="8" id="KW-1185">Reference proteome</keyword>
<feature type="domain" description="Calcineurin-like phosphoesterase" evidence="5">
    <location>
        <begin position="3"/>
        <end position="190"/>
    </location>
</feature>
<evidence type="ECO:0000313" key="9">
    <source>
        <dbReference type="Proteomes" id="UP000186904"/>
    </source>
</evidence>
<dbReference type="Proteomes" id="UP000186904">
    <property type="component" value="Unassembled WGS sequence"/>
</dbReference>
<evidence type="ECO:0000259" key="5">
    <source>
        <dbReference type="Pfam" id="PF00149"/>
    </source>
</evidence>
<dbReference type="STRING" id="653930.SAMN05216589_0441"/>
<evidence type="ECO:0000313" key="7">
    <source>
        <dbReference type="EMBL" id="SFL78055.1"/>
    </source>
</evidence>
<proteinExistence type="inferred from homology"/>
<protein>
    <submittedName>
        <fullName evidence="7">3',5'-cyclic AMP phosphodiesterase CpdA</fullName>
    </submittedName>
</protein>
<dbReference type="Gene3D" id="3.60.21.10">
    <property type="match status" value="1"/>
</dbReference>
<dbReference type="EMBL" id="FOUA01000001">
    <property type="protein sequence ID" value="SFL78055.1"/>
    <property type="molecule type" value="Genomic_DNA"/>
</dbReference>
<sequence length="267" mass="29612">MSRILHLSDLHFGTEDPAVVQALLQLAEEQQPSLCLLSGDITQRARRSQFAAADAFVRQLPAPVLAIPGNHDLPLFNLPLRLLDPYGNYRRVFGESLAPQLSRADLLVIGVNSTRAARHKNGEVSNRQIQRVAQQLQQARPDQLRVVMLHHPVCAIQPSDLANLLIGREQAVPAWVDAGMDLLLAGHIHLPYRMPLTGSGQRRAWALQAGTGVSQRVRGSIPNSVNFIEYGAVSGQRWCQVTRWDYAFEQTRFLAVEQQSLPLDGSD</sequence>
<dbReference type="Proteomes" id="UP000186599">
    <property type="component" value="Unassembled WGS sequence"/>
</dbReference>
<dbReference type="InterPro" id="IPR050884">
    <property type="entry name" value="CNP_phosphodiesterase-III"/>
</dbReference>
<dbReference type="EMBL" id="FOGN01000001">
    <property type="protein sequence ID" value="SER39897.1"/>
    <property type="molecule type" value="Genomic_DNA"/>
</dbReference>
<gene>
    <name evidence="7" type="ORF">SAMN04487855_1183</name>
    <name evidence="6" type="ORF">SAMN05216589_0441</name>
</gene>
<name>A0A1I4KGY8_9GAMM</name>
<dbReference type="InterPro" id="IPR004843">
    <property type="entry name" value="Calcineurin-like_PHP"/>
</dbReference>
<evidence type="ECO:0000256" key="2">
    <source>
        <dbReference type="ARBA" id="ARBA00022801"/>
    </source>
</evidence>
<dbReference type="InterPro" id="IPR029052">
    <property type="entry name" value="Metallo-depent_PP-like"/>
</dbReference>
<dbReference type="Pfam" id="PF00149">
    <property type="entry name" value="Metallophos"/>
    <property type="match status" value="1"/>
</dbReference>
<evidence type="ECO:0000256" key="1">
    <source>
        <dbReference type="ARBA" id="ARBA00022723"/>
    </source>
</evidence>
<evidence type="ECO:0000313" key="6">
    <source>
        <dbReference type="EMBL" id="SER39897.1"/>
    </source>
</evidence>
<keyword evidence="2" id="KW-0378">Hydrolase</keyword>
<dbReference type="GO" id="GO:0046872">
    <property type="term" value="F:metal ion binding"/>
    <property type="evidence" value="ECO:0007669"/>
    <property type="project" value="UniProtKB-KW"/>
</dbReference>
<organism evidence="7 8">
    <name type="scientific">Halopseudomonas bauzanensis</name>
    <dbReference type="NCBI Taxonomy" id="653930"/>
    <lineage>
        <taxon>Bacteria</taxon>
        <taxon>Pseudomonadati</taxon>
        <taxon>Pseudomonadota</taxon>
        <taxon>Gammaproteobacteria</taxon>
        <taxon>Pseudomonadales</taxon>
        <taxon>Pseudomonadaceae</taxon>
        <taxon>Halopseudomonas</taxon>
    </lineage>
</organism>
<dbReference type="AlphaFoldDB" id="A0A1I4KGY8"/>
<dbReference type="SUPFAM" id="SSF56300">
    <property type="entry name" value="Metallo-dependent phosphatases"/>
    <property type="match status" value="1"/>
</dbReference>
<keyword evidence="3" id="KW-0408">Iron</keyword>
<dbReference type="OrthoDB" id="9811542at2"/>
<dbReference type="PANTHER" id="PTHR42988:SF2">
    <property type="entry name" value="CYCLIC NUCLEOTIDE PHOSPHODIESTERASE CBUA0032-RELATED"/>
    <property type="match status" value="1"/>
</dbReference>
<dbReference type="PANTHER" id="PTHR42988">
    <property type="entry name" value="PHOSPHOHYDROLASE"/>
    <property type="match status" value="1"/>
</dbReference>
<dbReference type="RefSeq" id="WP_074777605.1">
    <property type="nucleotide sequence ID" value="NZ_FOGN01000001.1"/>
</dbReference>
<keyword evidence="1" id="KW-0479">Metal-binding</keyword>
<reference evidence="8 9" key="1">
    <citation type="submission" date="2016-10" db="EMBL/GenBank/DDBJ databases">
        <authorList>
            <person name="de Groot N.N."/>
        </authorList>
    </citation>
    <scope>NUCLEOTIDE SEQUENCE [LARGE SCALE GENOMIC DNA]</scope>
    <source>
        <strain evidence="7 8">CGMCC 1.9095</strain>
        <strain evidence="6 9">DSM 22558</strain>
    </source>
</reference>
<accession>A0A1I4KGY8</accession>
<evidence type="ECO:0000256" key="3">
    <source>
        <dbReference type="ARBA" id="ARBA00023004"/>
    </source>
</evidence>
<evidence type="ECO:0000256" key="4">
    <source>
        <dbReference type="ARBA" id="ARBA00025742"/>
    </source>
</evidence>
<comment type="similarity">
    <text evidence="4">Belongs to the cyclic nucleotide phosphodiesterase class-III family.</text>
</comment>
<evidence type="ECO:0000313" key="8">
    <source>
        <dbReference type="Proteomes" id="UP000186599"/>
    </source>
</evidence>